<dbReference type="InterPro" id="IPR007627">
    <property type="entry name" value="RNA_pol_sigma70_r2"/>
</dbReference>
<keyword evidence="2" id="KW-0805">Transcription regulation</keyword>
<dbReference type="InterPro" id="IPR013325">
    <property type="entry name" value="RNA_pol_sigma_r2"/>
</dbReference>
<evidence type="ECO:0000256" key="1">
    <source>
        <dbReference type="ARBA" id="ARBA00010641"/>
    </source>
</evidence>
<dbReference type="PANTHER" id="PTHR43133:SF25">
    <property type="entry name" value="RNA POLYMERASE SIGMA FACTOR RFAY-RELATED"/>
    <property type="match status" value="1"/>
</dbReference>
<keyword evidence="4" id="KW-0804">Transcription</keyword>
<dbReference type="InterPro" id="IPR039425">
    <property type="entry name" value="RNA_pol_sigma-70-like"/>
</dbReference>
<name>A0ABX0P6W1_9BURK</name>
<evidence type="ECO:0000313" key="8">
    <source>
        <dbReference type="Proteomes" id="UP000716322"/>
    </source>
</evidence>
<evidence type="ECO:0000259" key="6">
    <source>
        <dbReference type="Pfam" id="PF08281"/>
    </source>
</evidence>
<comment type="similarity">
    <text evidence="1">Belongs to the sigma-70 factor family. ECF subfamily.</text>
</comment>
<feature type="domain" description="RNA polymerase sigma-70 region 2" evidence="5">
    <location>
        <begin position="16"/>
        <end position="76"/>
    </location>
</feature>
<dbReference type="Pfam" id="PF08281">
    <property type="entry name" value="Sigma70_r4_2"/>
    <property type="match status" value="1"/>
</dbReference>
<dbReference type="SUPFAM" id="SSF88946">
    <property type="entry name" value="Sigma2 domain of RNA polymerase sigma factors"/>
    <property type="match status" value="1"/>
</dbReference>
<dbReference type="InterPro" id="IPR013324">
    <property type="entry name" value="RNA_pol_sigma_r3/r4-like"/>
</dbReference>
<dbReference type="Gene3D" id="1.10.10.10">
    <property type="entry name" value="Winged helix-like DNA-binding domain superfamily/Winged helix DNA-binding domain"/>
    <property type="match status" value="1"/>
</dbReference>
<keyword evidence="8" id="KW-1185">Reference proteome</keyword>
<accession>A0ABX0P6W1</accession>
<feature type="domain" description="RNA polymerase sigma factor 70 region 4 type 2" evidence="6">
    <location>
        <begin position="117"/>
        <end position="169"/>
    </location>
</feature>
<evidence type="ECO:0000259" key="5">
    <source>
        <dbReference type="Pfam" id="PF04542"/>
    </source>
</evidence>
<proteinExistence type="inferred from homology"/>
<dbReference type="Pfam" id="PF04542">
    <property type="entry name" value="Sigma70_r2"/>
    <property type="match status" value="1"/>
</dbReference>
<keyword evidence="3" id="KW-0731">Sigma factor</keyword>
<reference evidence="7 8" key="1">
    <citation type="submission" date="2020-03" db="EMBL/GenBank/DDBJ databases">
        <title>Genome sequence of strain Massilia sp. TW-1.</title>
        <authorList>
            <person name="Chaudhary D.K."/>
        </authorList>
    </citation>
    <scope>NUCLEOTIDE SEQUENCE [LARGE SCALE GENOMIC DNA]</scope>
    <source>
        <strain evidence="7 8">TW-1</strain>
    </source>
</reference>
<gene>
    <name evidence="7" type="ORF">HAV22_04875</name>
</gene>
<evidence type="ECO:0000256" key="2">
    <source>
        <dbReference type="ARBA" id="ARBA00023015"/>
    </source>
</evidence>
<dbReference type="Gene3D" id="1.10.1740.10">
    <property type="match status" value="1"/>
</dbReference>
<sequence>MAVPTPEERFREVILPHLNSAFNLACWLTRNRPDAQDLVQEAMLRAFRFFAGFRGGDGRVWLLCIVRNTFYTGCRADGARPKTEFDEALHSVDGGDAQPDRVHESPEALLMHKDCDRIVHAALAALPLEFREVVVLRDLEELSYKEIAAIVDIPIGTVMSRLGRGRKLLAQRLGAEGA</sequence>
<dbReference type="RefSeq" id="WP_166857055.1">
    <property type="nucleotide sequence ID" value="NZ_JAAQOM010000002.1"/>
</dbReference>
<dbReference type="Proteomes" id="UP000716322">
    <property type="component" value="Unassembled WGS sequence"/>
</dbReference>
<dbReference type="EMBL" id="JAAQOM010000002">
    <property type="protein sequence ID" value="NIA52986.1"/>
    <property type="molecule type" value="Genomic_DNA"/>
</dbReference>
<dbReference type="NCBIfam" id="TIGR02937">
    <property type="entry name" value="sigma70-ECF"/>
    <property type="match status" value="1"/>
</dbReference>
<evidence type="ECO:0000256" key="4">
    <source>
        <dbReference type="ARBA" id="ARBA00023163"/>
    </source>
</evidence>
<dbReference type="InterPro" id="IPR036388">
    <property type="entry name" value="WH-like_DNA-bd_sf"/>
</dbReference>
<dbReference type="PANTHER" id="PTHR43133">
    <property type="entry name" value="RNA POLYMERASE ECF-TYPE SIGMA FACTO"/>
    <property type="match status" value="1"/>
</dbReference>
<dbReference type="InterPro" id="IPR013249">
    <property type="entry name" value="RNA_pol_sigma70_r4_t2"/>
</dbReference>
<dbReference type="CDD" id="cd06171">
    <property type="entry name" value="Sigma70_r4"/>
    <property type="match status" value="1"/>
</dbReference>
<dbReference type="SUPFAM" id="SSF88659">
    <property type="entry name" value="Sigma3 and sigma4 domains of RNA polymerase sigma factors"/>
    <property type="match status" value="1"/>
</dbReference>
<evidence type="ECO:0000256" key="3">
    <source>
        <dbReference type="ARBA" id="ARBA00023082"/>
    </source>
</evidence>
<evidence type="ECO:0000313" key="7">
    <source>
        <dbReference type="EMBL" id="NIA52986.1"/>
    </source>
</evidence>
<organism evidence="7 8">
    <name type="scientific">Telluria antibiotica</name>
    <dbReference type="NCBI Taxonomy" id="2717319"/>
    <lineage>
        <taxon>Bacteria</taxon>
        <taxon>Pseudomonadati</taxon>
        <taxon>Pseudomonadota</taxon>
        <taxon>Betaproteobacteria</taxon>
        <taxon>Burkholderiales</taxon>
        <taxon>Oxalobacteraceae</taxon>
        <taxon>Telluria group</taxon>
        <taxon>Telluria</taxon>
    </lineage>
</organism>
<protein>
    <submittedName>
        <fullName evidence="7">Sigma-70 family RNA polymerase sigma factor</fullName>
    </submittedName>
</protein>
<dbReference type="InterPro" id="IPR014284">
    <property type="entry name" value="RNA_pol_sigma-70_dom"/>
</dbReference>
<comment type="caution">
    <text evidence="7">The sequence shown here is derived from an EMBL/GenBank/DDBJ whole genome shotgun (WGS) entry which is preliminary data.</text>
</comment>